<gene>
    <name evidence="2" type="primary">jg22799</name>
    <name evidence="2" type="ORF">PAEG_LOCUS7339</name>
</gene>
<dbReference type="OrthoDB" id="8015698at2759"/>
<reference evidence="2" key="1">
    <citation type="submission" date="2022-03" db="EMBL/GenBank/DDBJ databases">
        <authorList>
            <person name="Lindestad O."/>
        </authorList>
    </citation>
    <scope>NUCLEOTIDE SEQUENCE</scope>
</reference>
<sequence length="90" mass="10276">MRAYITIPHDDNLKRKKYLNILTLLTKLSAMWSVESIVIVPVVVPVNDLVAKSFNQNLKKLSLGCCIKDLIQKVVLETARIVRRFVTLEP</sequence>
<proteinExistence type="predicted"/>
<evidence type="ECO:0000313" key="2">
    <source>
        <dbReference type="EMBL" id="CAH2226644.1"/>
    </source>
</evidence>
<organism evidence="2 3">
    <name type="scientific">Pararge aegeria aegeria</name>
    <dbReference type="NCBI Taxonomy" id="348720"/>
    <lineage>
        <taxon>Eukaryota</taxon>
        <taxon>Metazoa</taxon>
        <taxon>Ecdysozoa</taxon>
        <taxon>Arthropoda</taxon>
        <taxon>Hexapoda</taxon>
        <taxon>Insecta</taxon>
        <taxon>Pterygota</taxon>
        <taxon>Neoptera</taxon>
        <taxon>Endopterygota</taxon>
        <taxon>Lepidoptera</taxon>
        <taxon>Glossata</taxon>
        <taxon>Ditrysia</taxon>
        <taxon>Papilionoidea</taxon>
        <taxon>Nymphalidae</taxon>
        <taxon>Satyrinae</taxon>
        <taxon>Satyrini</taxon>
        <taxon>Parargina</taxon>
        <taxon>Pararge</taxon>
    </lineage>
</organism>
<dbReference type="AlphaFoldDB" id="A0A8S4R105"/>
<protein>
    <submittedName>
        <fullName evidence="2">Jg22799 protein</fullName>
    </submittedName>
</protein>
<keyword evidence="3" id="KW-1185">Reference proteome</keyword>
<dbReference type="Proteomes" id="UP000838756">
    <property type="component" value="Unassembled WGS sequence"/>
</dbReference>
<dbReference type="EMBL" id="CAKXAJ010021738">
    <property type="protein sequence ID" value="CAH2226644.1"/>
    <property type="molecule type" value="Genomic_DNA"/>
</dbReference>
<accession>A0A8S4R105</accession>
<keyword evidence="1" id="KW-0812">Transmembrane</keyword>
<evidence type="ECO:0000256" key="1">
    <source>
        <dbReference type="SAM" id="Phobius"/>
    </source>
</evidence>
<keyword evidence="1" id="KW-1133">Transmembrane helix</keyword>
<keyword evidence="1" id="KW-0472">Membrane</keyword>
<comment type="caution">
    <text evidence="2">The sequence shown here is derived from an EMBL/GenBank/DDBJ whole genome shotgun (WGS) entry which is preliminary data.</text>
</comment>
<evidence type="ECO:0000313" key="3">
    <source>
        <dbReference type="Proteomes" id="UP000838756"/>
    </source>
</evidence>
<name>A0A8S4R105_9NEOP</name>
<feature type="transmembrane region" description="Helical" evidence="1">
    <location>
        <begin position="21"/>
        <end position="44"/>
    </location>
</feature>